<protein>
    <submittedName>
        <fullName evidence="1">Uncharacterized protein</fullName>
    </submittedName>
</protein>
<proteinExistence type="predicted"/>
<evidence type="ECO:0000313" key="1">
    <source>
        <dbReference type="EMBL" id="DAD98095.1"/>
    </source>
</evidence>
<reference evidence="1" key="1">
    <citation type="journal article" date="2021" name="Proc. Natl. Acad. Sci. U.S.A.">
        <title>A Catalog of Tens of Thousands of Viruses from Human Metagenomes Reveals Hidden Associations with Chronic Diseases.</title>
        <authorList>
            <person name="Tisza M.J."/>
            <person name="Buck C.B."/>
        </authorList>
    </citation>
    <scope>NUCLEOTIDE SEQUENCE</scope>
    <source>
        <strain evidence="1">CtQ091</strain>
    </source>
</reference>
<name>A0A8S5NUM0_9CAUD</name>
<organism evidence="1">
    <name type="scientific">Siphoviridae sp. ctQ091</name>
    <dbReference type="NCBI Taxonomy" id="2825490"/>
    <lineage>
        <taxon>Viruses</taxon>
        <taxon>Duplodnaviria</taxon>
        <taxon>Heunggongvirae</taxon>
        <taxon>Uroviricota</taxon>
        <taxon>Caudoviricetes</taxon>
    </lineage>
</organism>
<accession>A0A8S5NUM0</accession>
<dbReference type="EMBL" id="BK015252">
    <property type="protein sequence ID" value="DAD98095.1"/>
    <property type="molecule type" value="Genomic_DNA"/>
</dbReference>
<sequence length="78" mass="8197">MLSRAKTPVCVTTILVHVVTLSVVSARVVAICFRAIATFSPRLHCLVGSVCCGDFGPVCYTRVDESSKTIGGVAAEEP</sequence>